<gene>
    <name evidence="1" type="ORF">WFA24289_01075</name>
</gene>
<dbReference type="SUPFAM" id="SSF50814">
    <property type="entry name" value="Lipocalins"/>
    <property type="match status" value="1"/>
</dbReference>
<dbReference type="InterPro" id="IPR015231">
    <property type="entry name" value="DUF1934"/>
</dbReference>
<sequence length="144" mass="16082">MAEKSAGIPVNVEIKTYIEQDGKSESFSFSEVGQFFKMGTTVYIRYQETNPLGKIPVTMKLASDGTAQLRRHASSDLRLVFNPNELASTKYATPAGLMDITTRTKMVNFTYQEAPLTGGVQIDYELITGKEVVGQYKIRLQFVQ</sequence>
<protein>
    <recommendedName>
        <fullName evidence="3">DUF1934 domain-containing protein</fullName>
    </recommendedName>
</protein>
<comment type="caution">
    <text evidence="1">The sequence shown here is derived from an EMBL/GenBank/DDBJ whole genome shotgun (WGS) entry which is preliminary data.</text>
</comment>
<evidence type="ECO:0000313" key="1">
    <source>
        <dbReference type="EMBL" id="CAH0416762.1"/>
    </source>
</evidence>
<name>A0ABM8Z691_9LACO</name>
<dbReference type="Pfam" id="PF09148">
    <property type="entry name" value="DUF1934"/>
    <property type="match status" value="1"/>
</dbReference>
<keyword evidence="2" id="KW-1185">Reference proteome</keyword>
<proteinExistence type="predicted"/>
<evidence type="ECO:0000313" key="2">
    <source>
        <dbReference type="Proteomes" id="UP000789707"/>
    </source>
</evidence>
<organism evidence="1 2">
    <name type="scientific">Periweissella fabaria</name>
    <dbReference type="NCBI Taxonomy" id="546157"/>
    <lineage>
        <taxon>Bacteria</taxon>
        <taxon>Bacillati</taxon>
        <taxon>Bacillota</taxon>
        <taxon>Bacilli</taxon>
        <taxon>Lactobacillales</taxon>
        <taxon>Lactobacillaceae</taxon>
        <taxon>Periweissella</taxon>
    </lineage>
</organism>
<dbReference type="InterPro" id="IPR012674">
    <property type="entry name" value="Calycin"/>
</dbReference>
<dbReference type="Proteomes" id="UP000789707">
    <property type="component" value="Unassembled WGS sequence"/>
</dbReference>
<accession>A0ABM8Z691</accession>
<dbReference type="RefSeq" id="WP_230096802.1">
    <property type="nucleotide sequence ID" value="NZ_CAKKNS010000004.1"/>
</dbReference>
<dbReference type="EMBL" id="CAKKNS010000004">
    <property type="protein sequence ID" value="CAH0416762.1"/>
    <property type="molecule type" value="Genomic_DNA"/>
</dbReference>
<evidence type="ECO:0008006" key="3">
    <source>
        <dbReference type="Google" id="ProtNLM"/>
    </source>
</evidence>
<dbReference type="Gene3D" id="2.40.128.20">
    <property type="match status" value="1"/>
</dbReference>
<reference evidence="1 2" key="1">
    <citation type="submission" date="2021-11" db="EMBL/GenBank/DDBJ databases">
        <authorList>
            <person name="Depoorter E."/>
        </authorList>
    </citation>
    <scope>NUCLEOTIDE SEQUENCE [LARGE SCALE GENOMIC DNA]</scope>
    <source>
        <strain evidence="1 2">LMG 24289</strain>
    </source>
</reference>